<evidence type="ECO:0000313" key="1">
    <source>
        <dbReference type="EMBL" id="EKF57576.1"/>
    </source>
</evidence>
<evidence type="ECO:0000313" key="2">
    <source>
        <dbReference type="Proteomes" id="UP000007123"/>
    </source>
</evidence>
<gene>
    <name evidence="1" type="ORF">QWE_21477</name>
</gene>
<dbReference type="EMBL" id="ALJF01000019">
    <property type="protein sequence ID" value="EKF57576.1"/>
    <property type="molecule type" value="Genomic_DNA"/>
</dbReference>
<comment type="caution">
    <text evidence="1">The sequence shown here is derived from an EMBL/GenBank/DDBJ whole genome shotgun (WGS) entry which is preliminary data.</text>
</comment>
<reference evidence="1 2" key="1">
    <citation type="journal article" date="2012" name="J. Bacteriol.">
        <title>Draft Genome Sequence of Agrobacterium albertimagni Strain AOL15.</title>
        <authorList>
            <person name="Trimble W.L."/>
            <person name="Phung le T."/>
            <person name="Meyer F."/>
            <person name="Gilbert J.A."/>
            <person name="Silver S."/>
        </authorList>
    </citation>
    <scope>NUCLEOTIDE SEQUENCE [LARGE SCALE GENOMIC DNA]</scope>
    <source>
        <strain evidence="1 2">AOL15</strain>
    </source>
</reference>
<accession>K2Q999</accession>
<proteinExistence type="predicted"/>
<sequence length="79" mass="8742">MQHRHQNAALQAVLKGPATNCASFFRTACNVRSVIHALLCMMLDQGFLARPLSGDIDMGRKKQKLLAAYAEELSGKRLE</sequence>
<name>K2Q999_9HYPH</name>
<protein>
    <submittedName>
        <fullName evidence="1">Uncharacterized protein</fullName>
    </submittedName>
</protein>
<dbReference type="AlphaFoldDB" id="K2Q999"/>
<dbReference type="Proteomes" id="UP000007123">
    <property type="component" value="Unassembled WGS sequence"/>
</dbReference>
<keyword evidence="2" id="KW-1185">Reference proteome</keyword>
<organism evidence="1 2">
    <name type="scientific">Agrobacterium albertimagni AOL15</name>
    <dbReference type="NCBI Taxonomy" id="1156935"/>
    <lineage>
        <taxon>Bacteria</taxon>
        <taxon>Pseudomonadati</taxon>
        <taxon>Pseudomonadota</taxon>
        <taxon>Alphaproteobacteria</taxon>
        <taxon>Hyphomicrobiales</taxon>
        <taxon>Rhizobiaceae</taxon>
        <taxon>Rhizobium/Agrobacterium group</taxon>
        <taxon>Agrobacterium</taxon>
    </lineage>
</organism>